<evidence type="ECO:0000313" key="2">
    <source>
        <dbReference type="EMBL" id="CUG32313.1"/>
    </source>
</evidence>
<feature type="region of interest" description="Disordered" evidence="1">
    <location>
        <begin position="255"/>
        <end position="274"/>
    </location>
</feature>
<dbReference type="AlphaFoldDB" id="A0A0S4IZE4"/>
<evidence type="ECO:0000313" key="3">
    <source>
        <dbReference type="Proteomes" id="UP000051952"/>
    </source>
</evidence>
<evidence type="ECO:0000256" key="1">
    <source>
        <dbReference type="SAM" id="MobiDB-lite"/>
    </source>
</evidence>
<feature type="compositionally biased region" description="Polar residues" evidence="1">
    <location>
        <begin position="188"/>
        <end position="197"/>
    </location>
</feature>
<proteinExistence type="predicted"/>
<dbReference type="VEuPathDB" id="TriTrypDB:BSAL_77625"/>
<reference evidence="3" key="1">
    <citation type="submission" date="2015-09" db="EMBL/GenBank/DDBJ databases">
        <authorList>
            <consortium name="Pathogen Informatics"/>
        </authorList>
    </citation>
    <scope>NUCLEOTIDE SEQUENCE [LARGE SCALE GENOMIC DNA]</scope>
    <source>
        <strain evidence="3">Lake Konstanz</strain>
    </source>
</reference>
<keyword evidence="3" id="KW-1185">Reference proteome</keyword>
<gene>
    <name evidence="2" type="ORF">BSAL_77625</name>
</gene>
<name>A0A0S4IZE4_BODSA</name>
<organism evidence="2 3">
    <name type="scientific">Bodo saltans</name>
    <name type="common">Flagellated protozoan</name>
    <dbReference type="NCBI Taxonomy" id="75058"/>
    <lineage>
        <taxon>Eukaryota</taxon>
        <taxon>Discoba</taxon>
        <taxon>Euglenozoa</taxon>
        <taxon>Kinetoplastea</taxon>
        <taxon>Metakinetoplastina</taxon>
        <taxon>Eubodonida</taxon>
        <taxon>Bodonidae</taxon>
        <taxon>Bodo</taxon>
    </lineage>
</organism>
<dbReference type="Proteomes" id="UP000051952">
    <property type="component" value="Unassembled WGS sequence"/>
</dbReference>
<dbReference type="EMBL" id="CYKH01000750">
    <property type="protein sequence ID" value="CUG32313.1"/>
    <property type="molecule type" value="Genomic_DNA"/>
</dbReference>
<feature type="region of interest" description="Disordered" evidence="1">
    <location>
        <begin position="114"/>
        <end position="142"/>
    </location>
</feature>
<feature type="region of interest" description="Disordered" evidence="1">
    <location>
        <begin position="186"/>
        <end position="245"/>
    </location>
</feature>
<feature type="compositionally biased region" description="Polar residues" evidence="1">
    <location>
        <begin position="114"/>
        <end position="127"/>
    </location>
</feature>
<protein>
    <submittedName>
        <fullName evidence="2">Uncharacterized protein</fullName>
    </submittedName>
</protein>
<accession>A0A0S4IZE4</accession>
<sequence>MFPSYAAPRRKIVAEEPPSTYLPPMHFRSVSSTSTYQSAMVGTTQQQITTQQRSTTVMSTQSIAVGGDGLTNSGFVPIAAAAASAALLPPRDSDVVGAGADDVIVSEYVSRNISPESWSKRSPTTSVDGGRGGAFDGGRDEDPQCTQVALLPPFIANILKHQSHNTITAVASGGELESSIVIERRESTSVSSPTSLTAPPVPTQVLSRGTGRGAVSPPGRRPTSPAAGGVPGGRISPPTTRPTPALRVVPVVKSAPPKVPPRAPPVVEQQLSFHSPPEAVRTSIIMDEGLTSPVNLPVPFNSPMSFSAAAPPAPPSPMVHRFELPAALLTGGGHPSYSVMSTPRSSAALGDRSNSAVHELNQQQHHDEQLWLSVEKRKDIRTPLIRNRLVEGQEVRFLGVGLRSPARPCASTSDENVAASRHHHQHVSHQPSSGIYIGGGGYLAQAVVAVPIPDVGAGSIHDSRTSSVPAAMRVEGAPTLCSVWTTTKNSTFINNF</sequence>